<gene>
    <name evidence="3" type="ORF">F1C12_02070</name>
</gene>
<keyword evidence="2" id="KW-0812">Transmembrane</keyword>
<protein>
    <submittedName>
        <fullName evidence="3">Uncharacterized protein</fullName>
    </submittedName>
</protein>
<evidence type="ECO:0000313" key="3">
    <source>
        <dbReference type="EMBL" id="QNE34046.1"/>
    </source>
</evidence>
<organism evidence="3 4">
    <name type="scientific">Leifsonia shinshuensis</name>
    <dbReference type="NCBI Taxonomy" id="150026"/>
    <lineage>
        <taxon>Bacteria</taxon>
        <taxon>Bacillati</taxon>
        <taxon>Actinomycetota</taxon>
        <taxon>Actinomycetes</taxon>
        <taxon>Micrococcales</taxon>
        <taxon>Microbacteriaceae</taxon>
        <taxon>Leifsonia</taxon>
    </lineage>
</organism>
<feature type="region of interest" description="Disordered" evidence="1">
    <location>
        <begin position="1"/>
        <end position="22"/>
    </location>
</feature>
<evidence type="ECO:0000256" key="2">
    <source>
        <dbReference type="SAM" id="Phobius"/>
    </source>
</evidence>
<dbReference type="RefSeq" id="WP_185277215.1">
    <property type="nucleotide sequence ID" value="NZ_CP043641.1"/>
</dbReference>
<keyword evidence="2" id="KW-1133">Transmembrane helix</keyword>
<keyword evidence="2" id="KW-0472">Membrane</keyword>
<name>A0A7G6Y6D1_9MICO</name>
<reference evidence="4" key="1">
    <citation type="submission" date="2019-09" db="EMBL/GenBank/DDBJ databases">
        <title>Antimicrobial potential of Antarctic Bacteria.</title>
        <authorList>
            <person name="Benaud N."/>
            <person name="Edwards R.J."/>
            <person name="Ferrari B.C."/>
        </authorList>
    </citation>
    <scope>NUCLEOTIDE SEQUENCE [LARGE SCALE GENOMIC DNA]</scope>
    <source>
        <strain evidence="4">INR9</strain>
    </source>
</reference>
<dbReference type="AlphaFoldDB" id="A0A7G6Y6D1"/>
<proteinExistence type="predicted"/>
<dbReference type="EMBL" id="CP043641">
    <property type="protein sequence ID" value="QNE34046.1"/>
    <property type="molecule type" value="Genomic_DNA"/>
</dbReference>
<evidence type="ECO:0000256" key="1">
    <source>
        <dbReference type="SAM" id="MobiDB-lite"/>
    </source>
</evidence>
<dbReference type="Proteomes" id="UP000515511">
    <property type="component" value="Chromosome"/>
</dbReference>
<feature type="transmembrane region" description="Helical" evidence="2">
    <location>
        <begin position="27"/>
        <end position="49"/>
    </location>
</feature>
<accession>A0A7G6Y6D1</accession>
<sequence>MSVDLDRPTTAANGSDRRGQGSRRWPALVVGLVLGVVLGILGTIGVGALTGSVSPTLSGAASEIPAFAQPQQHADLIPTDVPGFDEAFIVRGSSRLAGEAGGISYYLSRSTRGQVCLLILPADPSKQWAQSCADGIPFAVSSAGAGSARVVGSTSPTPSGATRLGLNVLVDPASMSLNE</sequence>
<evidence type="ECO:0000313" key="4">
    <source>
        <dbReference type="Proteomes" id="UP000515511"/>
    </source>
</evidence>
<dbReference type="KEGG" id="lse:F1C12_02070"/>